<evidence type="ECO:0000256" key="1">
    <source>
        <dbReference type="SAM" id="SignalP"/>
    </source>
</evidence>
<dbReference type="EMBL" id="QVQW01000007">
    <property type="protein sequence ID" value="RKU47781.1"/>
    <property type="molecule type" value="Genomic_DNA"/>
</dbReference>
<organism evidence="2 3">
    <name type="scientific">Coniochaeta pulveracea</name>
    <dbReference type="NCBI Taxonomy" id="177199"/>
    <lineage>
        <taxon>Eukaryota</taxon>
        <taxon>Fungi</taxon>
        <taxon>Dikarya</taxon>
        <taxon>Ascomycota</taxon>
        <taxon>Pezizomycotina</taxon>
        <taxon>Sordariomycetes</taxon>
        <taxon>Sordariomycetidae</taxon>
        <taxon>Coniochaetales</taxon>
        <taxon>Coniochaetaceae</taxon>
        <taxon>Coniochaeta</taxon>
    </lineage>
</organism>
<evidence type="ECO:0000313" key="2">
    <source>
        <dbReference type="EMBL" id="RKU47781.1"/>
    </source>
</evidence>
<comment type="caution">
    <text evidence="2">The sequence shown here is derived from an EMBL/GenBank/DDBJ whole genome shotgun (WGS) entry which is preliminary data.</text>
</comment>
<dbReference type="OrthoDB" id="3775566at2759"/>
<accession>A0A420YIU5</accession>
<protein>
    <recommendedName>
        <fullName evidence="4">Ecp2 effector protein domain-containing protein</fullName>
    </recommendedName>
</protein>
<keyword evidence="1" id="KW-0732">Signal</keyword>
<gene>
    <name evidence="2" type="ORF">DL546_006473</name>
</gene>
<evidence type="ECO:0008006" key="4">
    <source>
        <dbReference type="Google" id="ProtNLM"/>
    </source>
</evidence>
<name>A0A420YIU5_9PEZI</name>
<reference evidence="2 3" key="1">
    <citation type="submission" date="2018-08" db="EMBL/GenBank/DDBJ databases">
        <title>Draft genome of the lignicolous fungus Coniochaeta pulveracea.</title>
        <authorList>
            <person name="Borstlap C.J."/>
            <person name="De Witt R.N."/>
            <person name="Botha A."/>
            <person name="Volschenk H."/>
        </authorList>
    </citation>
    <scope>NUCLEOTIDE SEQUENCE [LARGE SCALE GENOMIC DNA]</scope>
    <source>
        <strain evidence="2 3">CAB683</strain>
    </source>
</reference>
<dbReference type="Proteomes" id="UP000275385">
    <property type="component" value="Unassembled WGS sequence"/>
</dbReference>
<feature type="chain" id="PRO_5019445593" description="Ecp2 effector protein domain-containing protein" evidence="1">
    <location>
        <begin position="18"/>
        <end position="198"/>
    </location>
</feature>
<proteinExistence type="predicted"/>
<feature type="signal peptide" evidence="1">
    <location>
        <begin position="1"/>
        <end position="17"/>
    </location>
</feature>
<evidence type="ECO:0000313" key="3">
    <source>
        <dbReference type="Proteomes" id="UP000275385"/>
    </source>
</evidence>
<dbReference type="AlphaFoldDB" id="A0A420YIU5"/>
<sequence>MAFLVLTLVSLTVLTQAQNPAFASPGHGNIHVVNGTSITNPGNYLGCMADDGAFTLDTCAIFTHVNSTLASQLGYCNWHDPTKPTNVDAIYGQNVHAWSCASGLTSDGYYTLVSSYEQTPMIREERGRDGKLTSLGQRSDGPPIICHQNLDCFIDVKGIPTKPEDRLPLWEFYWGSQQVDVPAGHTRGMFLWVPVDQE</sequence>
<keyword evidence="3" id="KW-1185">Reference proteome</keyword>